<dbReference type="Gene3D" id="3.30.710.10">
    <property type="entry name" value="Potassium Channel Kv1.1, Chain A"/>
    <property type="match status" value="2"/>
</dbReference>
<reference evidence="2 3" key="1">
    <citation type="journal article" date="2024" name="bioRxiv">
        <title>A reference genome for Trichogramma kaykai: A tiny desert-dwelling parasitoid wasp with competing sex-ratio distorters.</title>
        <authorList>
            <person name="Culotta J."/>
            <person name="Lindsey A.R."/>
        </authorList>
    </citation>
    <scope>NUCLEOTIDE SEQUENCE [LARGE SCALE GENOMIC DNA]</scope>
    <source>
        <strain evidence="2 3">KSX58</strain>
    </source>
</reference>
<name>A0ABD2WM14_9HYME</name>
<dbReference type="InterPro" id="IPR011333">
    <property type="entry name" value="SKP1/BTB/POZ_sf"/>
</dbReference>
<evidence type="ECO:0000313" key="2">
    <source>
        <dbReference type="EMBL" id="KAL3393522.1"/>
    </source>
</evidence>
<dbReference type="EMBL" id="JBJJXI010000096">
    <property type="protein sequence ID" value="KAL3393522.1"/>
    <property type="molecule type" value="Genomic_DNA"/>
</dbReference>
<dbReference type="SUPFAM" id="SSF54695">
    <property type="entry name" value="POZ domain"/>
    <property type="match status" value="1"/>
</dbReference>
<evidence type="ECO:0000313" key="3">
    <source>
        <dbReference type="Proteomes" id="UP001627154"/>
    </source>
</evidence>
<dbReference type="InterPro" id="IPR000210">
    <property type="entry name" value="BTB/POZ_dom"/>
</dbReference>
<comment type="caution">
    <text evidence="2">The sequence shown here is derived from an EMBL/GenBank/DDBJ whole genome shotgun (WGS) entry which is preliminary data.</text>
</comment>
<sequence>MNEFISSDTVIFHCELKVSTGSVTSSLNNEPNKIDQVRSPKLNFNWVFLDKGLSDVKLKTACGKEIPSHRVVLATASPVFKAMFNHDMIENKSSVETSEFPLTIDLLAGADKYQLEELKNKCGEILSAKLSTGNGIETLSVAVKYNMDCLKQKAADFIKLHINKF</sequence>
<keyword evidence="3" id="KW-1185">Reference proteome</keyword>
<dbReference type="AlphaFoldDB" id="A0ABD2WM14"/>
<evidence type="ECO:0000259" key="1">
    <source>
        <dbReference type="PROSITE" id="PS50097"/>
    </source>
</evidence>
<proteinExistence type="predicted"/>
<dbReference type="Pfam" id="PF00651">
    <property type="entry name" value="BTB"/>
    <property type="match status" value="1"/>
</dbReference>
<gene>
    <name evidence="2" type="ORF">TKK_011811</name>
</gene>
<accession>A0ABD2WM14</accession>
<dbReference type="PROSITE" id="PS50097">
    <property type="entry name" value="BTB"/>
    <property type="match status" value="1"/>
</dbReference>
<dbReference type="Proteomes" id="UP001627154">
    <property type="component" value="Unassembled WGS sequence"/>
</dbReference>
<dbReference type="PANTHER" id="PTHR24413">
    <property type="entry name" value="SPECKLE-TYPE POZ PROTEIN"/>
    <property type="match status" value="1"/>
</dbReference>
<organism evidence="2 3">
    <name type="scientific">Trichogramma kaykai</name>
    <dbReference type="NCBI Taxonomy" id="54128"/>
    <lineage>
        <taxon>Eukaryota</taxon>
        <taxon>Metazoa</taxon>
        <taxon>Ecdysozoa</taxon>
        <taxon>Arthropoda</taxon>
        <taxon>Hexapoda</taxon>
        <taxon>Insecta</taxon>
        <taxon>Pterygota</taxon>
        <taxon>Neoptera</taxon>
        <taxon>Endopterygota</taxon>
        <taxon>Hymenoptera</taxon>
        <taxon>Apocrita</taxon>
        <taxon>Proctotrupomorpha</taxon>
        <taxon>Chalcidoidea</taxon>
        <taxon>Trichogrammatidae</taxon>
        <taxon>Trichogramma</taxon>
    </lineage>
</organism>
<dbReference type="SMART" id="SM00225">
    <property type="entry name" value="BTB"/>
    <property type="match status" value="1"/>
</dbReference>
<feature type="domain" description="BTB" evidence="1">
    <location>
        <begin position="54"/>
        <end position="118"/>
    </location>
</feature>
<protein>
    <recommendedName>
        <fullName evidence="1">BTB domain-containing protein</fullName>
    </recommendedName>
</protein>